<organism evidence="1 2">
    <name type="scientific">Echinococcus granulosus</name>
    <name type="common">Hydatid tapeworm</name>
    <dbReference type="NCBI Taxonomy" id="6210"/>
    <lineage>
        <taxon>Eukaryota</taxon>
        <taxon>Metazoa</taxon>
        <taxon>Spiralia</taxon>
        <taxon>Lophotrochozoa</taxon>
        <taxon>Platyhelminthes</taxon>
        <taxon>Cestoda</taxon>
        <taxon>Eucestoda</taxon>
        <taxon>Cyclophyllidea</taxon>
        <taxon>Taeniidae</taxon>
        <taxon>Echinococcus</taxon>
        <taxon>Echinococcus granulosus group</taxon>
    </lineage>
</organism>
<dbReference type="AlphaFoldDB" id="W6U456"/>
<accession>W6U456</accession>
<dbReference type="RefSeq" id="XP_024347081.1">
    <property type="nucleotide sequence ID" value="XM_024498491.1"/>
</dbReference>
<keyword evidence="2" id="KW-1185">Reference proteome</keyword>
<dbReference type="OMA" id="HRMNSIN"/>
<comment type="caution">
    <text evidence="1">The sequence shown here is derived from an EMBL/GenBank/DDBJ whole genome shotgun (WGS) entry which is preliminary data.</text>
</comment>
<reference evidence="1 2" key="1">
    <citation type="journal article" date="2013" name="Nat. Genet.">
        <title>The genome of the hydatid tapeworm Echinococcus granulosus.</title>
        <authorList>
            <person name="Zheng H."/>
            <person name="Zhang W."/>
            <person name="Zhang L."/>
            <person name="Zhang Z."/>
            <person name="Li J."/>
            <person name="Lu G."/>
            <person name="Zhu Y."/>
            <person name="Wang Y."/>
            <person name="Huang Y."/>
            <person name="Liu J."/>
            <person name="Kang H."/>
            <person name="Chen J."/>
            <person name="Wang L."/>
            <person name="Chen A."/>
            <person name="Yu S."/>
            <person name="Gao Z."/>
            <person name="Jin L."/>
            <person name="Gu W."/>
            <person name="Wang Z."/>
            <person name="Zhao L."/>
            <person name="Shi B."/>
            <person name="Wen H."/>
            <person name="Lin R."/>
            <person name="Jones M.K."/>
            <person name="Brejova B."/>
            <person name="Vinar T."/>
            <person name="Zhao G."/>
            <person name="McManus D.P."/>
            <person name="Chen Z."/>
            <person name="Zhou Y."/>
            <person name="Wang S."/>
        </authorList>
    </citation>
    <scope>NUCLEOTIDE SEQUENCE [LARGE SCALE GENOMIC DNA]</scope>
</reference>
<sequence>MHTTRPLFKPLPLCHAVDLGWRLLVMAHKRSQRKIAYLPPAVGLKICQFLNVTESVNFCMSVPSMRWLLSAHRFTAELCQRINQWTWLDKHLCHLLFSQPSPTSFHNTAEAIRYQLEQSDACQRLLSMLDQEQGHRTIHFRVLPDFNARLMSNLERTVQSKALHFKSTDDTSLNKLSLRTHIVSVQDCIFTSDAADKEIRCISKRTMPDYGPIDTTHSNTRDGLDYYDCIIYLVDPSRFLEDDLTATLESLAPHQILVVAVLINGRRNKSSEMDCLVRFLHALGDFHSCPLAAAPTNWRLWCIKLHRMNSINWSDLLKWACYDVICKRIDSGEDGHSLPSKRQRKSL</sequence>
<dbReference type="CTD" id="36344957"/>
<dbReference type="GeneID" id="36344957"/>
<gene>
    <name evidence="1" type="ORF">EGR_09242</name>
</gene>
<dbReference type="Proteomes" id="UP000019149">
    <property type="component" value="Unassembled WGS sequence"/>
</dbReference>
<dbReference type="OrthoDB" id="6279036at2759"/>
<dbReference type="EMBL" id="APAU02000139">
    <property type="protein sequence ID" value="EUB55885.1"/>
    <property type="molecule type" value="Genomic_DNA"/>
</dbReference>
<evidence type="ECO:0000313" key="2">
    <source>
        <dbReference type="Proteomes" id="UP000019149"/>
    </source>
</evidence>
<proteinExistence type="predicted"/>
<dbReference type="KEGG" id="egl:EGR_09242"/>
<name>W6U456_ECHGR</name>
<protein>
    <submittedName>
        <fullName evidence="1">Uncharacterized protein</fullName>
    </submittedName>
</protein>
<evidence type="ECO:0000313" key="1">
    <source>
        <dbReference type="EMBL" id="EUB55885.1"/>
    </source>
</evidence>